<proteinExistence type="predicted"/>
<gene>
    <name evidence="1" type="ORF">S01H1_78255</name>
</gene>
<dbReference type="Pfam" id="PF13177">
    <property type="entry name" value="DNA_pol3_delta2"/>
    <property type="match status" value="1"/>
</dbReference>
<dbReference type="EMBL" id="BARS01052652">
    <property type="protein sequence ID" value="GAG44389.1"/>
    <property type="molecule type" value="Genomic_DNA"/>
</dbReference>
<dbReference type="InterPro" id="IPR027417">
    <property type="entry name" value="P-loop_NTPase"/>
</dbReference>
<feature type="non-terminal residue" evidence="1">
    <location>
        <position position="98"/>
    </location>
</feature>
<reference evidence="1" key="1">
    <citation type="journal article" date="2014" name="Front. Microbiol.">
        <title>High frequency of phylogenetically diverse reductive dehalogenase-homologous genes in deep subseafloor sedimentary metagenomes.</title>
        <authorList>
            <person name="Kawai M."/>
            <person name="Futagami T."/>
            <person name="Toyoda A."/>
            <person name="Takaki Y."/>
            <person name="Nishi S."/>
            <person name="Hori S."/>
            <person name="Arai W."/>
            <person name="Tsubouchi T."/>
            <person name="Morono Y."/>
            <person name="Uchiyama I."/>
            <person name="Ito T."/>
            <person name="Fujiyama A."/>
            <person name="Inagaki F."/>
            <person name="Takami H."/>
        </authorList>
    </citation>
    <scope>NUCLEOTIDE SEQUENCE</scope>
    <source>
        <strain evidence="1">Expedition CK06-06</strain>
    </source>
</reference>
<sequence>MAAVIELLDIVGQDVAIARLQRAIAGSRVPHAYIFAGPAGIGRRTTAVALAKTLLCEKPARQPNSTRFADLPEDFSLTVPCGRCRDCEMMAAGSHKGE</sequence>
<comment type="caution">
    <text evidence="1">The sequence shown here is derived from an EMBL/GenBank/DDBJ whole genome shotgun (WGS) entry which is preliminary data.</text>
</comment>
<dbReference type="AlphaFoldDB" id="X0XMI3"/>
<dbReference type="PANTHER" id="PTHR11669:SF8">
    <property type="entry name" value="DNA POLYMERASE III SUBUNIT DELTA"/>
    <property type="match status" value="1"/>
</dbReference>
<evidence type="ECO:0000313" key="1">
    <source>
        <dbReference type="EMBL" id="GAG44389.1"/>
    </source>
</evidence>
<dbReference type="Gene3D" id="3.40.50.300">
    <property type="entry name" value="P-loop containing nucleotide triphosphate hydrolases"/>
    <property type="match status" value="1"/>
</dbReference>
<accession>X0XMI3</accession>
<dbReference type="PANTHER" id="PTHR11669">
    <property type="entry name" value="REPLICATION FACTOR C / DNA POLYMERASE III GAMMA-TAU SUBUNIT"/>
    <property type="match status" value="1"/>
</dbReference>
<dbReference type="InterPro" id="IPR050238">
    <property type="entry name" value="DNA_Rep/Repair_Clamp_Loader"/>
</dbReference>
<organism evidence="1">
    <name type="scientific">marine sediment metagenome</name>
    <dbReference type="NCBI Taxonomy" id="412755"/>
    <lineage>
        <taxon>unclassified sequences</taxon>
        <taxon>metagenomes</taxon>
        <taxon>ecological metagenomes</taxon>
    </lineage>
</organism>
<evidence type="ECO:0008006" key="2">
    <source>
        <dbReference type="Google" id="ProtNLM"/>
    </source>
</evidence>
<dbReference type="GO" id="GO:0006261">
    <property type="term" value="P:DNA-templated DNA replication"/>
    <property type="evidence" value="ECO:0007669"/>
    <property type="project" value="TreeGrafter"/>
</dbReference>
<protein>
    <recommendedName>
        <fullName evidence="2">DNA polymerase III subunit delta</fullName>
    </recommendedName>
</protein>
<dbReference type="SUPFAM" id="SSF52540">
    <property type="entry name" value="P-loop containing nucleoside triphosphate hydrolases"/>
    <property type="match status" value="1"/>
</dbReference>
<name>X0XMI3_9ZZZZ</name>